<dbReference type="InterPro" id="IPR000859">
    <property type="entry name" value="CUB_dom"/>
</dbReference>
<comment type="caution">
    <text evidence="6">Lacks conserved residue(s) required for the propagation of feature annotation.</text>
</comment>
<keyword evidence="3" id="KW-1133">Transmembrane helix</keyword>
<dbReference type="Pfam" id="PF00431">
    <property type="entry name" value="CUB"/>
    <property type="match status" value="1"/>
</dbReference>
<dbReference type="PANTHER" id="PTHR46806">
    <property type="entry name" value="F5/8 TYPE C DOMAIN-CONTAINING PROTEIN"/>
    <property type="match status" value="1"/>
</dbReference>
<dbReference type="GO" id="GO:0045211">
    <property type="term" value="C:postsynaptic membrane"/>
    <property type="evidence" value="ECO:0007669"/>
    <property type="project" value="TreeGrafter"/>
</dbReference>
<dbReference type="GO" id="GO:0017154">
    <property type="term" value="F:semaphorin receptor activity"/>
    <property type="evidence" value="ECO:0007669"/>
    <property type="project" value="TreeGrafter"/>
</dbReference>
<comment type="caution">
    <text evidence="8">The sequence shown here is derived from an EMBL/GenBank/DDBJ whole genome shotgun (WGS) entry which is preliminary data.</text>
</comment>
<evidence type="ECO:0000256" key="5">
    <source>
        <dbReference type="ARBA" id="ARBA00023157"/>
    </source>
</evidence>
<evidence type="ECO:0000256" key="2">
    <source>
        <dbReference type="ARBA" id="ARBA00022692"/>
    </source>
</evidence>
<evidence type="ECO:0000313" key="9">
    <source>
        <dbReference type="Proteomes" id="UP000824540"/>
    </source>
</evidence>
<dbReference type="EMBL" id="JAFBMS010000228">
    <property type="protein sequence ID" value="KAG9332941.1"/>
    <property type="molecule type" value="Genomic_DNA"/>
</dbReference>
<organism evidence="8 9">
    <name type="scientific">Albula glossodonta</name>
    <name type="common">roundjaw bonefish</name>
    <dbReference type="NCBI Taxonomy" id="121402"/>
    <lineage>
        <taxon>Eukaryota</taxon>
        <taxon>Metazoa</taxon>
        <taxon>Chordata</taxon>
        <taxon>Craniata</taxon>
        <taxon>Vertebrata</taxon>
        <taxon>Euteleostomi</taxon>
        <taxon>Actinopterygii</taxon>
        <taxon>Neopterygii</taxon>
        <taxon>Teleostei</taxon>
        <taxon>Albuliformes</taxon>
        <taxon>Albulidae</taxon>
        <taxon>Albula</taxon>
    </lineage>
</organism>
<evidence type="ECO:0000256" key="4">
    <source>
        <dbReference type="ARBA" id="ARBA00023136"/>
    </source>
</evidence>
<accession>A0A8T2N3B0</accession>
<evidence type="ECO:0000256" key="1">
    <source>
        <dbReference type="ARBA" id="ARBA00004479"/>
    </source>
</evidence>
<dbReference type="GO" id="GO:0098978">
    <property type="term" value="C:glutamatergic synapse"/>
    <property type="evidence" value="ECO:0007669"/>
    <property type="project" value="TreeGrafter"/>
</dbReference>
<evidence type="ECO:0000256" key="6">
    <source>
        <dbReference type="PROSITE-ProRule" id="PRU00059"/>
    </source>
</evidence>
<dbReference type="SMART" id="SM00042">
    <property type="entry name" value="CUB"/>
    <property type="match status" value="1"/>
</dbReference>
<keyword evidence="5" id="KW-1015">Disulfide bond</keyword>
<evidence type="ECO:0000259" key="7">
    <source>
        <dbReference type="PROSITE" id="PS01180"/>
    </source>
</evidence>
<keyword evidence="9" id="KW-1185">Reference proteome</keyword>
<keyword evidence="4" id="KW-0472">Membrane</keyword>
<proteinExistence type="predicted"/>
<dbReference type="InterPro" id="IPR035914">
    <property type="entry name" value="Sperma_CUB_dom_sf"/>
</dbReference>
<dbReference type="GO" id="GO:0007411">
    <property type="term" value="P:axon guidance"/>
    <property type="evidence" value="ECO:0007669"/>
    <property type="project" value="TreeGrafter"/>
</dbReference>
<dbReference type="PROSITE" id="PS01180">
    <property type="entry name" value="CUB"/>
    <property type="match status" value="1"/>
</dbReference>
<name>A0A8T2N3B0_9TELE</name>
<dbReference type="Gene3D" id="2.60.120.290">
    <property type="entry name" value="Spermadhesin, CUB domain"/>
    <property type="match status" value="1"/>
</dbReference>
<dbReference type="OrthoDB" id="6369184at2759"/>
<reference evidence="8" key="1">
    <citation type="thesis" date="2021" institute="BYU ScholarsArchive" country="Provo, UT, USA">
        <title>Applications of and Algorithms for Genome Assembly and Genomic Analyses with an Emphasis on Marine Teleosts.</title>
        <authorList>
            <person name="Pickett B.D."/>
        </authorList>
    </citation>
    <scope>NUCLEOTIDE SEQUENCE</scope>
    <source>
        <strain evidence="8">HI-2016</strain>
    </source>
</reference>
<feature type="domain" description="CUB" evidence="7">
    <location>
        <begin position="1"/>
        <end position="81"/>
    </location>
</feature>
<comment type="subcellular location">
    <subcellularLocation>
        <location evidence="1">Membrane</location>
        <topology evidence="1">Single-pass type I membrane protein</topology>
    </subcellularLocation>
</comment>
<sequence length="145" mass="15921">MAELSGETEISQQTRDFHDHTGQYDFIEIRDGNSASAELLGKHCSNIAPPAIISSGPAIYIKFASDYAHQGAGFSLRYEIFKTECVGDVTPRDPPDPSLLMQGATVRDLSPLNAARLDALKLINIKGQSRENKQISVEKKICFQP</sequence>
<evidence type="ECO:0000256" key="3">
    <source>
        <dbReference type="ARBA" id="ARBA00022989"/>
    </source>
</evidence>
<dbReference type="Proteomes" id="UP000824540">
    <property type="component" value="Unassembled WGS sequence"/>
</dbReference>
<dbReference type="SUPFAM" id="SSF49854">
    <property type="entry name" value="Spermadhesin, CUB domain"/>
    <property type="match status" value="1"/>
</dbReference>
<dbReference type="AlphaFoldDB" id="A0A8T2N3B0"/>
<keyword evidence="2" id="KW-0812">Transmembrane</keyword>
<dbReference type="InterPro" id="IPR050633">
    <property type="entry name" value="Neuropilin_MCO_CoagFactor"/>
</dbReference>
<dbReference type="PANTHER" id="PTHR46806:SF2">
    <property type="entry name" value="NEUROPILIN-2"/>
    <property type="match status" value="1"/>
</dbReference>
<gene>
    <name evidence="8" type="ORF">JZ751_014036</name>
</gene>
<dbReference type="CDD" id="cd00041">
    <property type="entry name" value="CUB"/>
    <property type="match status" value="1"/>
</dbReference>
<evidence type="ECO:0000313" key="8">
    <source>
        <dbReference type="EMBL" id="KAG9332941.1"/>
    </source>
</evidence>
<protein>
    <recommendedName>
        <fullName evidence="7">CUB domain-containing protein</fullName>
    </recommendedName>
</protein>
<dbReference type="GO" id="GO:0030424">
    <property type="term" value="C:axon"/>
    <property type="evidence" value="ECO:0007669"/>
    <property type="project" value="TreeGrafter"/>
</dbReference>